<comment type="caution">
    <text evidence="2">The sequence shown here is derived from an EMBL/GenBank/DDBJ whole genome shotgun (WGS) entry which is preliminary data.</text>
</comment>
<reference evidence="2 3" key="1">
    <citation type="submission" date="2021-11" db="EMBL/GenBank/DDBJ databases">
        <title>Genomic of Niabella pedocola.</title>
        <authorList>
            <person name="Wu T."/>
        </authorList>
    </citation>
    <scope>NUCLEOTIDE SEQUENCE [LARGE SCALE GENOMIC DNA]</scope>
    <source>
        <strain evidence="2 3">JCM 31011</strain>
    </source>
</reference>
<dbReference type="PROSITE" id="PS51257">
    <property type="entry name" value="PROKAR_LIPOPROTEIN"/>
    <property type="match status" value="1"/>
</dbReference>
<sequence length="391" mass="43795">MKQLACKPLLILLLAGGIASCKKPDSIKIPGQEFDLDLFEQNIKNALTGKTVGFSYSISQNGQQKKKGAGGAAVASWDTRTGQAVPHAYNKRQDLASCSKTFTALTLLRLLQDKGLSEKALLIDYLPSFWKSPAWSFNDISFEMLLRHETGMLPSGLDYFSLKKKVEDGGIYLHGSYDYQNVNYAFLRIAIAYLSHPLELNLLEFQYVSFPTEATEKALETAINNYYIDEVNKKVFAPCGIPYTYPKPDGETNPTMNYNFTTQDPGWNKGDMTRYAGSAGWRLSAEEQNNILAHLRYTEDILNKHWKKKMNDRALGWSGTPDVKSGKAYYHGGYFEDKYPPNSAADPKGRGCYTIHVLFPNNIEAAVQVNSLKGTLNMENVVIPAYNNAWK</sequence>
<evidence type="ECO:0000259" key="1">
    <source>
        <dbReference type="Pfam" id="PF00144"/>
    </source>
</evidence>
<proteinExistence type="predicted"/>
<dbReference type="Gene3D" id="3.40.710.10">
    <property type="entry name" value="DD-peptidase/beta-lactamase superfamily"/>
    <property type="match status" value="1"/>
</dbReference>
<evidence type="ECO:0000313" key="3">
    <source>
        <dbReference type="Proteomes" id="UP001199816"/>
    </source>
</evidence>
<feature type="domain" description="Beta-lactamase-related" evidence="1">
    <location>
        <begin position="40"/>
        <end position="341"/>
    </location>
</feature>
<evidence type="ECO:0000313" key="2">
    <source>
        <dbReference type="EMBL" id="MCD2424274.1"/>
    </source>
</evidence>
<dbReference type="EMBL" id="JAJNEC010000005">
    <property type="protein sequence ID" value="MCD2424274.1"/>
    <property type="molecule type" value="Genomic_DNA"/>
</dbReference>
<gene>
    <name evidence="2" type="ORF">LQ567_15950</name>
</gene>
<dbReference type="InterPro" id="IPR012338">
    <property type="entry name" value="Beta-lactam/transpept-like"/>
</dbReference>
<name>A0ABS8PT82_9BACT</name>
<dbReference type="RefSeq" id="WP_231005782.1">
    <property type="nucleotide sequence ID" value="NZ_JAJNEC010000005.1"/>
</dbReference>
<organism evidence="2 3">
    <name type="scientific">Niabella pedocola</name>
    <dbReference type="NCBI Taxonomy" id="1752077"/>
    <lineage>
        <taxon>Bacteria</taxon>
        <taxon>Pseudomonadati</taxon>
        <taxon>Bacteroidota</taxon>
        <taxon>Chitinophagia</taxon>
        <taxon>Chitinophagales</taxon>
        <taxon>Chitinophagaceae</taxon>
        <taxon>Niabella</taxon>
    </lineage>
</organism>
<dbReference type="InterPro" id="IPR001466">
    <property type="entry name" value="Beta-lactam-related"/>
</dbReference>
<dbReference type="Pfam" id="PF00144">
    <property type="entry name" value="Beta-lactamase"/>
    <property type="match status" value="1"/>
</dbReference>
<keyword evidence="3" id="KW-1185">Reference proteome</keyword>
<protein>
    <submittedName>
        <fullName evidence="2">Beta-lactamase family protein</fullName>
    </submittedName>
</protein>
<dbReference type="Proteomes" id="UP001199816">
    <property type="component" value="Unassembled WGS sequence"/>
</dbReference>
<accession>A0ABS8PT82</accession>
<dbReference type="SUPFAM" id="SSF56601">
    <property type="entry name" value="beta-lactamase/transpeptidase-like"/>
    <property type="match status" value="1"/>
</dbReference>